<evidence type="ECO:0000256" key="3">
    <source>
        <dbReference type="ARBA" id="ARBA00022827"/>
    </source>
</evidence>
<organism evidence="7 9">
    <name type="scientific">Leyella lascolaii</name>
    <dbReference type="NCBI Taxonomy" id="1776379"/>
    <lineage>
        <taxon>Bacteria</taxon>
        <taxon>Pseudomonadati</taxon>
        <taxon>Bacteroidota</taxon>
        <taxon>Bacteroidia</taxon>
        <taxon>Bacteroidales</taxon>
        <taxon>Prevotellaceae</taxon>
        <taxon>Leyella</taxon>
    </lineage>
</organism>
<gene>
    <name evidence="6" type="ORF">QVN81_08510</name>
    <name evidence="7" type="ORF">QVN84_06295</name>
</gene>
<dbReference type="NCBIfam" id="TIGR00275">
    <property type="entry name" value="aminoacetone oxidase family FAD-binding enzyme"/>
    <property type="match status" value="1"/>
</dbReference>
<evidence type="ECO:0000313" key="6">
    <source>
        <dbReference type="EMBL" id="MDN0023056.1"/>
    </source>
</evidence>
<dbReference type="RefSeq" id="WP_289825563.1">
    <property type="nucleotide sequence ID" value="NZ_JAUEIE010000008.1"/>
</dbReference>
<evidence type="ECO:0000313" key="9">
    <source>
        <dbReference type="Proteomes" id="UP001168478"/>
    </source>
</evidence>
<dbReference type="Pfam" id="PF22780">
    <property type="entry name" value="HI0933_like_1st"/>
    <property type="match status" value="1"/>
</dbReference>
<keyword evidence="3" id="KW-0274">FAD</keyword>
<dbReference type="PANTHER" id="PTHR42887">
    <property type="entry name" value="OS12G0638800 PROTEIN"/>
    <property type="match status" value="1"/>
</dbReference>
<sequence>MKSDTHMTTTTAIIGGGAAGCFAAINLKRMMPDNDITVYESGKKLLAKVAVTGGGRCNLTNSFEDVRSMDEVYPRGARLMKRLLKEFSHKDAYRWFERNGVRLVTQDDRCVFPKSQDAMEIVSLLTRLMSESGVRTRTSCRAVSIKRDGCSGSGGRQERRFRIDFADGGTAYADNVVVTTGGCQRRGSLSMLDSMELDMAEPVPSLFSICLPGDDIRELSGTVVDNVTVGICGTKLHASGALLITHWGMSGPAILRLSSYAARMLSENGYKARLTVNWMGGMKESEVAEFISDLAAGNMQKQTASVYPECLNSRLWRNILLNNGLKPEQRWAEMGRKGLNKIVAALTNSTYTMDGKNRFKEEFVTCGGVALGNINPATLECRKHEGLYFAGEVLDVDAVTGGFNLQAAWTMGYVVAQSIAGKGAVAQP</sequence>
<dbReference type="PROSITE" id="PS51257">
    <property type="entry name" value="PROKAR_LIPOPROTEIN"/>
    <property type="match status" value="1"/>
</dbReference>
<evidence type="ECO:0000256" key="2">
    <source>
        <dbReference type="ARBA" id="ARBA00022630"/>
    </source>
</evidence>
<dbReference type="Pfam" id="PF03486">
    <property type="entry name" value="HI0933_like"/>
    <property type="match status" value="1"/>
</dbReference>
<dbReference type="AlphaFoldDB" id="A0AAW7JTC4"/>
<dbReference type="Gene3D" id="3.50.50.60">
    <property type="entry name" value="FAD/NAD(P)-binding domain"/>
    <property type="match status" value="1"/>
</dbReference>
<reference evidence="7" key="1">
    <citation type="submission" date="2023-06" db="EMBL/GenBank/DDBJ databases">
        <authorList>
            <person name="Zeman M."/>
            <person name="Kubasova T."/>
            <person name="Jahodarova E."/>
            <person name="Nykrynova M."/>
            <person name="Rychlik I."/>
        </authorList>
    </citation>
    <scope>NUCLEOTIDE SEQUENCE</scope>
    <source>
        <strain evidence="7">ET15</strain>
        <strain evidence="6">ET37</strain>
    </source>
</reference>
<dbReference type="Gene3D" id="2.40.30.10">
    <property type="entry name" value="Translation factors"/>
    <property type="match status" value="1"/>
</dbReference>
<dbReference type="Proteomes" id="UP001167831">
    <property type="component" value="Unassembled WGS sequence"/>
</dbReference>
<keyword evidence="2" id="KW-0285">Flavoprotein</keyword>
<dbReference type="SUPFAM" id="SSF51905">
    <property type="entry name" value="FAD/NAD(P)-binding domain"/>
    <property type="match status" value="1"/>
</dbReference>
<accession>A0AAW7JTC4</accession>
<evidence type="ECO:0000313" key="7">
    <source>
        <dbReference type="EMBL" id="MDN0025130.1"/>
    </source>
</evidence>
<protein>
    <submittedName>
        <fullName evidence="7">Aminoacetone oxidase family FAD-binding enzyme</fullName>
    </submittedName>
</protein>
<dbReference type="InterPro" id="IPR023166">
    <property type="entry name" value="BaiN-like_dom_sf"/>
</dbReference>
<evidence type="ECO:0000256" key="1">
    <source>
        <dbReference type="ARBA" id="ARBA00001974"/>
    </source>
</evidence>
<comment type="cofactor">
    <cofactor evidence="1">
        <name>FAD</name>
        <dbReference type="ChEBI" id="CHEBI:57692"/>
    </cofactor>
</comment>
<feature type="domain" description="RsdA/BaiN/AoA(So)-like insert" evidence="5">
    <location>
        <begin position="204"/>
        <end position="364"/>
    </location>
</feature>
<evidence type="ECO:0000259" key="5">
    <source>
        <dbReference type="Pfam" id="PF22780"/>
    </source>
</evidence>
<dbReference type="InterPro" id="IPR057661">
    <property type="entry name" value="RsdA/BaiN/AoA(So)_Rossmann"/>
</dbReference>
<name>A0AAW7JTC4_9BACT</name>
<dbReference type="EMBL" id="JAUEIF010000004">
    <property type="protein sequence ID" value="MDN0025130.1"/>
    <property type="molecule type" value="Genomic_DNA"/>
</dbReference>
<comment type="caution">
    <text evidence="7">The sequence shown here is derived from an EMBL/GenBank/DDBJ whole genome shotgun (WGS) entry which is preliminary data.</text>
</comment>
<evidence type="ECO:0000313" key="8">
    <source>
        <dbReference type="Proteomes" id="UP001167831"/>
    </source>
</evidence>
<dbReference type="PANTHER" id="PTHR42887:SF2">
    <property type="entry name" value="OS12G0638800 PROTEIN"/>
    <property type="match status" value="1"/>
</dbReference>
<dbReference type="Gene3D" id="1.10.8.260">
    <property type="entry name" value="HI0933 insert domain-like"/>
    <property type="match status" value="1"/>
</dbReference>
<dbReference type="InterPro" id="IPR004792">
    <property type="entry name" value="BaiN-like"/>
</dbReference>
<dbReference type="SUPFAM" id="SSF160996">
    <property type="entry name" value="HI0933 insert domain-like"/>
    <property type="match status" value="1"/>
</dbReference>
<dbReference type="InterPro" id="IPR036188">
    <property type="entry name" value="FAD/NAD-bd_sf"/>
</dbReference>
<dbReference type="EMBL" id="JAUEIE010000008">
    <property type="protein sequence ID" value="MDN0023056.1"/>
    <property type="molecule type" value="Genomic_DNA"/>
</dbReference>
<keyword evidence="8" id="KW-1185">Reference proteome</keyword>
<proteinExistence type="predicted"/>
<feature type="domain" description="RsdA/BaiN/AoA(So)-like Rossmann fold-like" evidence="4">
    <location>
        <begin position="10"/>
        <end position="417"/>
    </location>
</feature>
<reference evidence="7" key="2">
    <citation type="submission" date="2023-08" db="EMBL/GenBank/DDBJ databases">
        <title>Identification and characterization of horizontal gene transfer across gut microbiota members of farm animals based on homology search.</title>
        <authorList>
            <person name="Schwarzerova J."/>
            <person name="Nykrynova M."/>
            <person name="Jureckova K."/>
            <person name="Cejkova D."/>
            <person name="Rychlik I."/>
        </authorList>
    </citation>
    <scope>NUCLEOTIDE SEQUENCE</scope>
    <source>
        <strain evidence="7">ET15</strain>
        <strain evidence="6">ET37</strain>
    </source>
</reference>
<dbReference type="Proteomes" id="UP001168478">
    <property type="component" value="Unassembled WGS sequence"/>
</dbReference>
<evidence type="ECO:0000259" key="4">
    <source>
        <dbReference type="Pfam" id="PF03486"/>
    </source>
</evidence>
<dbReference type="InterPro" id="IPR055178">
    <property type="entry name" value="RsdA/BaiN/AoA(So)-like_dom"/>
</dbReference>